<name>A0ABN4HRI5_9BURK</name>
<dbReference type="InterPro" id="IPR014340">
    <property type="entry name" value="LptA"/>
</dbReference>
<dbReference type="Pfam" id="PF03968">
    <property type="entry name" value="LptD_N"/>
    <property type="match status" value="1"/>
</dbReference>
<dbReference type="PANTHER" id="PTHR36504">
    <property type="entry name" value="LIPOPOLYSACCHARIDE EXPORT SYSTEM PROTEIN LPTA"/>
    <property type="match status" value="1"/>
</dbReference>
<feature type="signal peptide" evidence="4">
    <location>
        <begin position="1"/>
        <end position="23"/>
    </location>
</feature>
<dbReference type="InterPro" id="IPR005653">
    <property type="entry name" value="OstA-like_N"/>
</dbReference>
<keyword evidence="1 4" id="KW-0813">Transport</keyword>
<keyword evidence="2 4" id="KW-0732">Signal</keyword>
<dbReference type="NCBIfam" id="TIGR03002">
    <property type="entry name" value="outer_YhbN_LptA"/>
    <property type="match status" value="1"/>
</dbReference>
<dbReference type="HAMAP" id="MF_01914">
    <property type="entry name" value="LPS_assembly_LptA"/>
    <property type="match status" value="1"/>
</dbReference>
<proteinExistence type="inferred from homology"/>
<dbReference type="RefSeq" id="WP_053195045.1">
    <property type="nucleotide sequence ID" value="NZ_CP011409.1"/>
</dbReference>
<gene>
    <name evidence="4" type="primary">lptA</name>
    <name evidence="6" type="ORF">F506_01600</name>
</gene>
<reference evidence="7" key="1">
    <citation type="journal article" date="2015" name="Genome Announc.">
        <title>Complete Genome Sequence of Herbaspirillum hiltneri N3 (DSM 17495), Isolated from Surface-Sterilized Wheat Roots.</title>
        <authorList>
            <person name="Guizelini D."/>
            <person name="Saizaki P.M."/>
            <person name="Coimbra N.A."/>
            <person name="Weiss V.A."/>
            <person name="Faoro H."/>
            <person name="Sfeir M.Z."/>
            <person name="Baura V.A."/>
            <person name="Monteiro R.A."/>
            <person name="Chubatsu L.S."/>
            <person name="Souza E.M."/>
            <person name="Cruz L.M."/>
            <person name="Pedrosa F.O."/>
            <person name="Raittz R.T."/>
            <person name="Marchaukoski J.N."/>
            <person name="Steffens M.B."/>
        </authorList>
    </citation>
    <scope>NUCLEOTIDE SEQUENCE [LARGE SCALE GENOMIC DNA]</scope>
    <source>
        <strain evidence="7">N3</strain>
    </source>
</reference>
<keyword evidence="3 4" id="KW-0574">Periplasm</keyword>
<comment type="subunit">
    <text evidence="4">Component of the lipopolysaccharide transport and assembly complex.</text>
</comment>
<evidence type="ECO:0000313" key="7">
    <source>
        <dbReference type="Proteomes" id="UP000063429"/>
    </source>
</evidence>
<keyword evidence="7" id="KW-1185">Reference proteome</keyword>
<dbReference type="EMBL" id="CP011409">
    <property type="protein sequence ID" value="AKZ61540.1"/>
    <property type="molecule type" value="Genomic_DNA"/>
</dbReference>
<feature type="domain" description="Organic solvent tolerance-like N-terminal" evidence="5">
    <location>
        <begin position="34"/>
        <end position="152"/>
    </location>
</feature>
<comment type="similarity">
    <text evidence="4">Belongs to the LptA family.</text>
</comment>
<feature type="chain" id="PRO_5044928914" description="Lipopolysaccharide export system protein LptA" evidence="4">
    <location>
        <begin position="24"/>
        <end position="185"/>
    </location>
</feature>
<comment type="subcellular location">
    <subcellularLocation>
        <location evidence="4">Periplasm</location>
    </subcellularLocation>
</comment>
<protein>
    <recommendedName>
        <fullName evidence="4">Lipopolysaccharide export system protein LptA</fullName>
    </recommendedName>
</protein>
<evidence type="ECO:0000256" key="2">
    <source>
        <dbReference type="ARBA" id="ARBA00022729"/>
    </source>
</evidence>
<dbReference type="Proteomes" id="UP000063429">
    <property type="component" value="Chromosome"/>
</dbReference>
<comment type="function">
    <text evidence="4">Involved in the assembly of lipopolysaccharide (LPS). Required for the translocation of LPS from the inner membrane to the outer membrane.</text>
</comment>
<evidence type="ECO:0000256" key="3">
    <source>
        <dbReference type="ARBA" id="ARBA00022764"/>
    </source>
</evidence>
<evidence type="ECO:0000256" key="4">
    <source>
        <dbReference type="HAMAP-Rule" id="MF_01914"/>
    </source>
</evidence>
<dbReference type="PANTHER" id="PTHR36504:SF1">
    <property type="entry name" value="LIPOPOLYSACCHARIDE EXPORT SYSTEM PROTEIN LPTA"/>
    <property type="match status" value="1"/>
</dbReference>
<evidence type="ECO:0000259" key="5">
    <source>
        <dbReference type="Pfam" id="PF03968"/>
    </source>
</evidence>
<organism evidence="6 7">
    <name type="scientific">Herbaspirillum hiltneri N3</name>
    <dbReference type="NCBI Taxonomy" id="1262470"/>
    <lineage>
        <taxon>Bacteria</taxon>
        <taxon>Pseudomonadati</taxon>
        <taxon>Pseudomonadota</taxon>
        <taxon>Betaproteobacteria</taxon>
        <taxon>Burkholderiales</taxon>
        <taxon>Oxalobacteraceae</taxon>
        <taxon>Herbaspirillum</taxon>
    </lineage>
</organism>
<dbReference type="Gene3D" id="2.60.450.10">
    <property type="entry name" value="Lipopolysaccharide (LPS) transport protein A like domain"/>
    <property type="match status" value="1"/>
</dbReference>
<sequence precursor="true">MKTTSLLPLLTVLLMGIAGVARAERADTEKPTRIEAEQMVYDDVKQVKTFTGNVVLTRGTLLIKAGKVVLTTDPAGYELAILYAAPGQLASFRQKRDGGPNLWIEGQAERIEYSEKTEISKLFTRAHMQRMDGPRVTDEVNGEFISYDSRAEFYSVNNTNTGESKPGGGRITAIIQPRVDSSKGQ</sequence>
<dbReference type="InterPro" id="IPR052037">
    <property type="entry name" value="LPS_export_LptA"/>
</dbReference>
<accession>A0ABN4HRI5</accession>
<evidence type="ECO:0000313" key="6">
    <source>
        <dbReference type="EMBL" id="AKZ61540.1"/>
    </source>
</evidence>
<evidence type="ECO:0000256" key="1">
    <source>
        <dbReference type="ARBA" id="ARBA00022448"/>
    </source>
</evidence>